<dbReference type="PROSITE" id="PS00211">
    <property type="entry name" value="ABC_TRANSPORTER_1"/>
    <property type="match status" value="1"/>
</dbReference>
<evidence type="ECO:0000259" key="3">
    <source>
        <dbReference type="PROSITE" id="PS50893"/>
    </source>
</evidence>
<evidence type="ECO:0000256" key="1">
    <source>
        <dbReference type="ARBA" id="ARBA00022741"/>
    </source>
</evidence>
<evidence type="ECO:0000256" key="2">
    <source>
        <dbReference type="ARBA" id="ARBA00022840"/>
    </source>
</evidence>
<dbReference type="EMBL" id="CP060587">
    <property type="protein sequence ID" value="QNL93773.1"/>
    <property type="molecule type" value="Genomic_DNA"/>
</dbReference>
<dbReference type="SUPFAM" id="SSF52540">
    <property type="entry name" value="P-loop containing nucleoside triphosphate hydrolases"/>
    <property type="match status" value="1"/>
</dbReference>
<feature type="domain" description="ABC transporter" evidence="3">
    <location>
        <begin position="21"/>
        <end position="261"/>
    </location>
</feature>
<organism evidence="4 5">
    <name type="scientific">Aeromicrobium senzhongii</name>
    <dbReference type="NCBI Taxonomy" id="2663859"/>
    <lineage>
        <taxon>Bacteria</taxon>
        <taxon>Bacillati</taxon>
        <taxon>Actinomycetota</taxon>
        <taxon>Actinomycetes</taxon>
        <taxon>Propionibacteriales</taxon>
        <taxon>Nocardioidaceae</taxon>
        <taxon>Aeromicrobium</taxon>
    </lineage>
</organism>
<keyword evidence="5" id="KW-1185">Reference proteome</keyword>
<gene>
    <name evidence="4" type="ORF">H9L21_11770</name>
</gene>
<dbReference type="InterPro" id="IPR027417">
    <property type="entry name" value="P-loop_NTPase"/>
</dbReference>
<dbReference type="InterPro" id="IPR003593">
    <property type="entry name" value="AAA+_ATPase"/>
</dbReference>
<dbReference type="Pfam" id="PF00005">
    <property type="entry name" value="ABC_tran"/>
    <property type="match status" value="1"/>
</dbReference>
<evidence type="ECO:0000313" key="5">
    <source>
        <dbReference type="Proteomes" id="UP000515871"/>
    </source>
</evidence>
<dbReference type="PANTHER" id="PTHR43875:SF4">
    <property type="entry name" value="GLUCOSE IMPORT ATP-BINDING PROTEIN GLCV"/>
    <property type="match status" value="1"/>
</dbReference>
<dbReference type="InterPro" id="IPR047641">
    <property type="entry name" value="ABC_transpr_MalK/UgpC-like"/>
</dbReference>
<dbReference type="InterPro" id="IPR017871">
    <property type="entry name" value="ABC_transporter-like_CS"/>
</dbReference>
<proteinExistence type="predicted"/>
<dbReference type="SMART" id="SM00382">
    <property type="entry name" value="AAA"/>
    <property type="match status" value="1"/>
</dbReference>
<name>A0ABX6SQY6_9ACTN</name>
<reference evidence="4 5" key="1">
    <citation type="submission" date="2020-08" db="EMBL/GenBank/DDBJ databases">
        <title>Novel species in genus Aeromicrobium.</title>
        <authorList>
            <person name="Zhang G."/>
        </authorList>
    </citation>
    <scope>NUCLEOTIDE SEQUENCE [LARGE SCALE GENOMIC DNA]</scope>
    <source>
        <strain evidence="5">zg-629</strain>
    </source>
</reference>
<keyword evidence="1" id="KW-0547">Nucleotide-binding</keyword>
<dbReference type="PROSITE" id="PS50893">
    <property type="entry name" value="ABC_TRANSPORTER_2"/>
    <property type="match status" value="1"/>
</dbReference>
<dbReference type="PANTHER" id="PTHR43875">
    <property type="entry name" value="MALTODEXTRIN IMPORT ATP-BINDING PROTEIN MSMX"/>
    <property type="match status" value="1"/>
</dbReference>
<dbReference type="InterPro" id="IPR003439">
    <property type="entry name" value="ABC_transporter-like_ATP-bd"/>
</dbReference>
<accession>A0ABX6SQY6</accession>
<sequence>MDRGAAGAALAGEQDARPVQVRITNLNKTFQRNKESVHVLHDISLEVEEGELLVLLGPSGCGKTTLLRCLVGLEKPGEGRIELGERTVVDAERRVFVQPNRRDVAMVFQNYALWPHMKVAANVAYPLKARRMKDEIKRGRVQEVLDVVQCGHLADRYPPELSGGQQQRISLARALAPRPALLLLDEPLSNLDALLRIDLRAQLRLLHREIGFTGVYVTHDQEEALALGTRVAVMKEGRFEQIGKPGEVYHRPATEYVADFLGARNRMALEVAADGTATINGVPVPGFVRPGFTGSYALRMRDGDLTVRPAGATTVDDRRHWVAGARLLEVLPAGDHAEHVVVMGDSTLFVDVPAALGELEPDQDVEIGLDPDHVLCYDVDGRLVDDWAAIR</sequence>
<dbReference type="Gene3D" id="3.40.50.300">
    <property type="entry name" value="P-loop containing nucleotide triphosphate hydrolases"/>
    <property type="match status" value="1"/>
</dbReference>
<dbReference type="Proteomes" id="UP000515871">
    <property type="component" value="Chromosome"/>
</dbReference>
<protein>
    <submittedName>
        <fullName evidence="4">ABC transporter ATP-binding protein</fullName>
    </submittedName>
</protein>
<evidence type="ECO:0000313" key="4">
    <source>
        <dbReference type="EMBL" id="QNL93773.1"/>
    </source>
</evidence>
<keyword evidence="2 4" id="KW-0067">ATP-binding</keyword>
<dbReference type="GO" id="GO:0005524">
    <property type="term" value="F:ATP binding"/>
    <property type="evidence" value="ECO:0007669"/>
    <property type="project" value="UniProtKB-KW"/>
</dbReference>